<dbReference type="EMBL" id="BMYV01000001">
    <property type="protein sequence ID" value="GGX57850.1"/>
    <property type="molecule type" value="Genomic_DNA"/>
</dbReference>
<dbReference type="InterPro" id="IPR000962">
    <property type="entry name" value="Znf_DskA_TraR"/>
</dbReference>
<keyword evidence="4" id="KW-0862">Zinc</keyword>
<dbReference type="Pfam" id="PF21157">
    <property type="entry name" value="DksA_N"/>
    <property type="match status" value="1"/>
</dbReference>
<evidence type="ECO:0000259" key="7">
    <source>
        <dbReference type="Pfam" id="PF21157"/>
    </source>
</evidence>
<evidence type="ECO:0000256" key="5">
    <source>
        <dbReference type="PROSITE-ProRule" id="PRU00510"/>
    </source>
</evidence>
<dbReference type="Proteomes" id="UP000600865">
    <property type="component" value="Unassembled WGS sequence"/>
</dbReference>
<dbReference type="InterPro" id="IPR012784">
    <property type="entry name" value="DksA_RNA_pol-bd"/>
</dbReference>
<evidence type="ECO:0008006" key="10">
    <source>
        <dbReference type="Google" id="ProtNLM"/>
    </source>
</evidence>
<feature type="domain" description="DnaK suppressor protein DksA N-terminal" evidence="7">
    <location>
        <begin position="66"/>
        <end position="136"/>
    </location>
</feature>
<keyword evidence="9" id="KW-1185">Reference proteome</keyword>
<comment type="caution">
    <text evidence="8">The sequence shown here is derived from an EMBL/GenBank/DDBJ whole genome shotgun (WGS) entry which is preliminary data.</text>
</comment>
<dbReference type="InterPro" id="IPR020458">
    <property type="entry name" value="Znf_DskA_TraR_CS"/>
</dbReference>
<evidence type="ECO:0000313" key="9">
    <source>
        <dbReference type="Proteomes" id="UP000600865"/>
    </source>
</evidence>
<evidence type="ECO:0000256" key="1">
    <source>
        <dbReference type="ARBA" id="ARBA00022490"/>
    </source>
</evidence>
<dbReference type="InterPro" id="IPR048489">
    <property type="entry name" value="DksA_N"/>
</dbReference>
<name>A0A918KBT9_9PROT</name>
<dbReference type="Gene3D" id="1.20.120.910">
    <property type="entry name" value="DksA, coiled-coil domain"/>
    <property type="match status" value="1"/>
</dbReference>
<gene>
    <name evidence="8" type="ORF">GCM10011309_03660</name>
</gene>
<organism evidence="8 9">
    <name type="scientific">Litorimonas cladophorae</name>
    <dbReference type="NCBI Taxonomy" id="1220491"/>
    <lineage>
        <taxon>Bacteria</taxon>
        <taxon>Pseudomonadati</taxon>
        <taxon>Pseudomonadota</taxon>
        <taxon>Alphaproteobacteria</taxon>
        <taxon>Maricaulales</taxon>
        <taxon>Robiginitomaculaceae</taxon>
    </lineage>
</organism>
<dbReference type="PANTHER" id="PTHR33823:SF2">
    <property type="entry name" value="RNA POLYMERASE-BINDING TRANSCRIPTION FACTOR DKSA"/>
    <property type="match status" value="1"/>
</dbReference>
<evidence type="ECO:0000313" key="8">
    <source>
        <dbReference type="EMBL" id="GGX57850.1"/>
    </source>
</evidence>
<proteinExistence type="predicted"/>
<evidence type="ECO:0000259" key="6">
    <source>
        <dbReference type="Pfam" id="PF01258"/>
    </source>
</evidence>
<dbReference type="AlphaFoldDB" id="A0A918KBT9"/>
<feature type="zinc finger region" description="dksA C4-type" evidence="5">
    <location>
        <begin position="144"/>
        <end position="168"/>
    </location>
</feature>
<dbReference type="InterPro" id="IPR037187">
    <property type="entry name" value="DnaK_N"/>
</dbReference>
<dbReference type="PROSITE" id="PS51128">
    <property type="entry name" value="ZF_DKSA_2"/>
    <property type="match status" value="1"/>
</dbReference>
<protein>
    <recommendedName>
        <fullName evidence="10">RNA polymerase-binding transcription factor DksA</fullName>
    </recommendedName>
</protein>
<accession>A0A918KBT9</accession>
<dbReference type="SUPFAM" id="SSF57716">
    <property type="entry name" value="Glucocorticoid receptor-like (DNA-binding domain)"/>
    <property type="match status" value="1"/>
</dbReference>
<dbReference type="SUPFAM" id="SSF109635">
    <property type="entry name" value="DnaK suppressor protein DksA, alpha-hairpin domain"/>
    <property type="match status" value="1"/>
</dbReference>
<sequence length="181" mass="20681">MHLLDFELTVMTARNREASTTVKTQVRETRSIWKIGDAMTKAARKTVKLPKGYVPTEDEKFMNPKQREYFRQKLLAWKADIVEETRNTVEYLKGENVSHPDPADTATANADRQLELSTKDRLRKLSSQIDKALARIEAGTYGYCEETGDPIRLKRLDARPIAKLSIEAQEMHERSDSLKAG</sequence>
<evidence type="ECO:0000256" key="2">
    <source>
        <dbReference type="ARBA" id="ARBA00022723"/>
    </source>
</evidence>
<dbReference type="PANTHER" id="PTHR33823">
    <property type="entry name" value="RNA POLYMERASE-BINDING TRANSCRIPTION FACTOR DKSA-RELATED"/>
    <property type="match status" value="1"/>
</dbReference>
<dbReference type="NCBIfam" id="TIGR02420">
    <property type="entry name" value="dksA"/>
    <property type="match status" value="1"/>
</dbReference>
<feature type="domain" description="Zinc finger DksA/TraR C4-type" evidence="6">
    <location>
        <begin position="139"/>
        <end position="174"/>
    </location>
</feature>
<reference evidence="8 9" key="1">
    <citation type="journal article" date="2014" name="Int. J. Syst. Evol. Microbiol.">
        <title>Complete genome sequence of Corynebacterium casei LMG S-19264T (=DSM 44701T), isolated from a smear-ripened cheese.</title>
        <authorList>
            <consortium name="US DOE Joint Genome Institute (JGI-PGF)"/>
            <person name="Walter F."/>
            <person name="Albersmeier A."/>
            <person name="Kalinowski J."/>
            <person name="Ruckert C."/>
        </authorList>
    </citation>
    <scope>NUCLEOTIDE SEQUENCE [LARGE SCALE GENOMIC DNA]</scope>
    <source>
        <strain evidence="8 9">KCTC 23968</strain>
    </source>
</reference>
<dbReference type="PROSITE" id="PS01102">
    <property type="entry name" value="ZF_DKSA_1"/>
    <property type="match status" value="1"/>
</dbReference>
<keyword evidence="3" id="KW-0863">Zinc-finger</keyword>
<evidence type="ECO:0000256" key="3">
    <source>
        <dbReference type="ARBA" id="ARBA00022771"/>
    </source>
</evidence>
<keyword evidence="2" id="KW-0479">Metal-binding</keyword>
<keyword evidence="1" id="KW-0963">Cytoplasm</keyword>
<dbReference type="GO" id="GO:0008270">
    <property type="term" value="F:zinc ion binding"/>
    <property type="evidence" value="ECO:0007669"/>
    <property type="project" value="UniProtKB-KW"/>
</dbReference>
<evidence type="ECO:0000256" key="4">
    <source>
        <dbReference type="ARBA" id="ARBA00022833"/>
    </source>
</evidence>
<dbReference type="Pfam" id="PF01258">
    <property type="entry name" value="zf-dskA_traR"/>
    <property type="match status" value="1"/>
</dbReference>